<keyword evidence="2" id="KW-1185">Reference proteome</keyword>
<reference evidence="1 2" key="1">
    <citation type="submission" date="2016-10" db="EMBL/GenBank/DDBJ databases">
        <authorList>
            <person name="de Groot N.N."/>
        </authorList>
    </citation>
    <scope>NUCLEOTIDE SEQUENCE [LARGE SCALE GENOMIC DNA]</scope>
    <source>
        <strain evidence="1 2">CPCC 201354</strain>
    </source>
</reference>
<proteinExistence type="predicted"/>
<evidence type="ECO:0000313" key="1">
    <source>
        <dbReference type="EMBL" id="SDH68496.1"/>
    </source>
</evidence>
<dbReference type="EMBL" id="FNCN01000020">
    <property type="protein sequence ID" value="SDH68496.1"/>
    <property type="molecule type" value="Genomic_DNA"/>
</dbReference>
<dbReference type="SUPFAM" id="SSF48452">
    <property type="entry name" value="TPR-like"/>
    <property type="match status" value="1"/>
</dbReference>
<dbReference type="STRING" id="504805.SAMN05421505_12072"/>
<dbReference type="AlphaFoldDB" id="A0A1G8EF29"/>
<organism evidence="1 2">
    <name type="scientific">Sinosporangium album</name>
    <dbReference type="NCBI Taxonomy" id="504805"/>
    <lineage>
        <taxon>Bacteria</taxon>
        <taxon>Bacillati</taxon>
        <taxon>Actinomycetota</taxon>
        <taxon>Actinomycetes</taxon>
        <taxon>Streptosporangiales</taxon>
        <taxon>Streptosporangiaceae</taxon>
        <taxon>Sinosporangium</taxon>
    </lineage>
</organism>
<gene>
    <name evidence="1" type="ORF">SAMN05421505_12072</name>
</gene>
<evidence type="ECO:0008006" key="3">
    <source>
        <dbReference type="Google" id="ProtNLM"/>
    </source>
</evidence>
<evidence type="ECO:0000313" key="2">
    <source>
        <dbReference type="Proteomes" id="UP000198923"/>
    </source>
</evidence>
<accession>A0A1G8EF29</accession>
<dbReference type="Proteomes" id="UP000198923">
    <property type="component" value="Unassembled WGS sequence"/>
</dbReference>
<sequence>MTNTATLLEETVKNDWRIIPDRAPRVGPLYAALTGAPDASDTQEALTWISGNYTRLLAAVEDNRHAEEGWQFAEALHGWFVTCGAQADRVRVYTLGLESARESMTPEATPQMLTGLASGHIGTRDYAAARPAAEEALSLWQEYGHQAGQAAALGKLGVIATGTDRAEEALEHLGAARHP</sequence>
<protein>
    <recommendedName>
        <fullName evidence="3">Tetratricopeptide repeat-containing protein</fullName>
    </recommendedName>
</protein>
<dbReference type="RefSeq" id="WP_093172223.1">
    <property type="nucleotide sequence ID" value="NZ_FNCN01000020.1"/>
</dbReference>
<dbReference type="InterPro" id="IPR011990">
    <property type="entry name" value="TPR-like_helical_dom_sf"/>
</dbReference>
<dbReference type="Gene3D" id="1.25.40.10">
    <property type="entry name" value="Tetratricopeptide repeat domain"/>
    <property type="match status" value="1"/>
</dbReference>
<dbReference type="Pfam" id="PF13424">
    <property type="entry name" value="TPR_12"/>
    <property type="match status" value="1"/>
</dbReference>
<name>A0A1G8EF29_9ACTN</name>